<dbReference type="PANTHER" id="PTHR30627:SF1">
    <property type="entry name" value="PEPTIDOGLYCAN D,D-TRANSPEPTIDASE FTSI"/>
    <property type="match status" value="1"/>
</dbReference>
<dbReference type="InterPro" id="IPR005543">
    <property type="entry name" value="PASTA_dom"/>
</dbReference>
<dbReference type="EMBL" id="NIOJ01000007">
    <property type="protein sequence ID" value="PNU00705.1"/>
    <property type="molecule type" value="Genomic_DNA"/>
</dbReference>
<dbReference type="KEGG" id="cthd:CDO33_06545"/>
<dbReference type="GO" id="GO:0016740">
    <property type="term" value="F:transferase activity"/>
    <property type="evidence" value="ECO:0007669"/>
    <property type="project" value="UniProtKB-KW"/>
</dbReference>
<dbReference type="OrthoDB" id="9804124at2"/>
<accession>A0A2K2F344</accession>
<name>A0A2K2F344_9CLOT</name>
<protein>
    <submittedName>
        <fullName evidence="6">Peptidoglycan glycosyltransferase</fullName>
    </submittedName>
</protein>
<comment type="subcellular location">
    <subcellularLocation>
        <location evidence="1">Membrane</location>
    </subcellularLocation>
</comment>
<dbReference type="Gene3D" id="3.90.1310.10">
    <property type="entry name" value="Penicillin-binding protein 2a (Domain 2)"/>
    <property type="match status" value="1"/>
</dbReference>
<evidence type="ECO:0000256" key="1">
    <source>
        <dbReference type="ARBA" id="ARBA00004370"/>
    </source>
</evidence>
<dbReference type="GO" id="GO:0008658">
    <property type="term" value="F:penicillin binding"/>
    <property type="evidence" value="ECO:0007669"/>
    <property type="project" value="InterPro"/>
</dbReference>
<dbReference type="InterPro" id="IPR001460">
    <property type="entry name" value="PCN-bd_Tpept"/>
</dbReference>
<dbReference type="InterPro" id="IPR005311">
    <property type="entry name" value="PBP_dimer"/>
</dbReference>
<reference evidence="6 7" key="1">
    <citation type="submission" date="2017-06" db="EMBL/GenBank/DDBJ databases">
        <title>Investigating the central metabolism of Clostridium thermosuccinogenes.</title>
        <authorList>
            <person name="Koendjbiharie J.G."/>
            <person name="van Kranenburg R."/>
        </authorList>
    </citation>
    <scope>NUCLEOTIDE SEQUENCE [LARGE SCALE GENOMIC DNA]</scope>
    <source>
        <strain evidence="6 7">DSM 5806</strain>
    </source>
</reference>
<dbReference type="Pfam" id="PF03717">
    <property type="entry name" value="PBP_dimer"/>
    <property type="match status" value="1"/>
</dbReference>
<comment type="caution">
    <text evidence="6">The sequence shown here is derived from an EMBL/GenBank/DDBJ whole genome shotgun (WGS) entry which is preliminary data.</text>
</comment>
<organism evidence="6 7">
    <name type="scientific">Clostridium thermosuccinogenes</name>
    <dbReference type="NCBI Taxonomy" id="84032"/>
    <lineage>
        <taxon>Bacteria</taxon>
        <taxon>Bacillati</taxon>
        <taxon>Bacillota</taxon>
        <taxon>Clostridia</taxon>
        <taxon>Eubacteriales</taxon>
        <taxon>Clostridiaceae</taxon>
        <taxon>Clostridium</taxon>
    </lineage>
</organism>
<comment type="similarity">
    <text evidence="2">Belongs to the transpeptidase family.</text>
</comment>
<sequence>MAGTSLSVKKRLLVMLIAFTVFLIALTCRVGWLQIVKGSEYQKLAFEQQNTNRQIPPKRGTIYDRNGKKLAISASVEQVVINPRQVRESSKDIEKTAEELAEILDLKVENVLKKIRKNTGYEIIKRRIDKEIGDQVRKWAKDNKLSGVFVDEDTKRYYPNNNLAAHVIGFTGADNQGLNGIEAIFDDYLKGVPGKILTGSDAVGNKLPFGEEKRIDVQNGLDIVLTIDESIQYFAQKALEKAIADNTVLNGAAAIVTDPRTGEILAMVSKPDFDLNAPFAAPEGITDEEWARMTEDERMETLYKKIWRNKAVVDTYEPGSTFKAITAAAAIEEGIMTPDTPVNDFPVIVQGHKINCWRSYRLHGEETFKEGVYNSCNPVFVRAAQAMGIETFYKYVKAFGFMNRTGVEIVGEAKSIFHEKPVEVDMAVASFGQRFQITPLQLINAYGALANGGKLMKPLIVKEIKDSEGNIVKKYEPEVVRNVISEETSRQIREILEGVVSIGTGKNAYISGYRVAGKTGTSETTETKKNNRYIASFSSFAPADNPVVCVLVILDFPTGPFGHQGGVIAAPVAREILEDTLEYLGVERRYTEKDEASMEQEVYVPDVREKTIAEARKILAQYDLRFKVDGEGNNNDMKVLDQTPKPDVSVPKKSVVVLYTVEQQNQTVKMPDVLNMTVEEATNELNKRGLNIKVIGSGIAVRQEFNPGTQVDKGKPVEVEFRHLDTE</sequence>
<dbReference type="RefSeq" id="WP_103080539.1">
    <property type="nucleotide sequence ID" value="NZ_CP021850.1"/>
</dbReference>
<dbReference type="PANTHER" id="PTHR30627">
    <property type="entry name" value="PEPTIDOGLYCAN D,D-TRANSPEPTIDASE"/>
    <property type="match status" value="1"/>
</dbReference>
<dbReference type="SUPFAM" id="SSF56601">
    <property type="entry name" value="beta-lactamase/transpeptidase-like"/>
    <property type="match status" value="1"/>
</dbReference>
<dbReference type="Pfam" id="PF03793">
    <property type="entry name" value="PASTA"/>
    <property type="match status" value="2"/>
</dbReference>
<evidence type="ECO:0000313" key="7">
    <source>
        <dbReference type="Proteomes" id="UP000236151"/>
    </source>
</evidence>
<dbReference type="InterPro" id="IPR050515">
    <property type="entry name" value="Beta-lactam/transpept"/>
</dbReference>
<dbReference type="SUPFAM" id="SSF56519">
    <property type="entry name" value="Penicillin binding protein dimerisation domain"/>
    <property type="match status" value="1"/>
</dbReference>
<gene>
    <name evidence="6" type="ORF">CDQ84_04535</name>
</gene>
<dbReference type="SMART" id="SM00740">
    <property type="entry name" value="PASTA"/>
    <property type="match status" value="2"/>
</dbReference>
<feature type="domain" description="PASTA" evidence="5">
    <location>
        <begin position="664"/>
        <end position="723"/>
    </location>
</feature>
<dbReference type="InterPro" id="IPR036138">
    <property type="entry name" value="PBP_dimer_sf"/>
</dbReference>
<keyword evidence="7" id="KW-1185">Reference proteome</keyword>
<dbReference type="Pfam" id="PF00905">
    <property type="entry name" value="Transpeptidase"/>
    <property type="match status" value="1"/>
</dbReference>
<evidence type="ECO:0000256" key="3">
    <source>
        <dbReference type="ARBA" id="ARBA00023136"/>
    </source>
</evidence>
<keyword evidence="4" id="KW-1133">Transmembrane helix</keyword>
<dbReference type="SUPFAM" id="SSF54184">
    <property type="entry name" value="Penicillin-binding protein 2x (pbp-2x), c-terminal domain"/>
    <property type="match status" value="2"/>
</dbReference>
<dbReference type="PROSITE" id="PS51178">
    <property type="entry name" value="PASTA"/>
    <property type="match status" value="2"/>
</dbReference>
<dbReference type="AlphaFoldDB" id="A0A2K2F344"/>
<evidence type="ECO:0000259" key="5">
    <source>
        <dbReference type="PROSITE" id="PS51178"/>
    </source>
</evidence>
<feature type="domain" description="PASTA" evidence="5">
    <location>
        <begin position="598"/>
        <end position="662"/>
    </location>
</feature>
<dbReference type="Gene3D" id="3.40.710.10">
    <property type="entry name" value="DD-peptidase/beta-lactamase superfamily"/>
    <property type="match status" value="1"/>
</dbReference>
<evidence type="ECO:0000256" key="2">
    <source>
        <dbReference type="ARBA" id="ARBA00007171"/>
    </source>
</evidence>
<evidence type="ECO:0000256" key="4">
    <source>
        <dbReference type="SAM" id="Phobius"/>
    </source>
</evidence>
<dbReference type="Proteomes" id="UP000236151">
    <property type="component" value="Unassembled WGS sequence"/>
</dbReference>
<evidence type="ECO:0000313" key="6">
    <source>
        <dbReference type="EMBL" id="PNU00705.1"/>
    </source>
</evidence>
<keyword evidence="3 4" id="KW-0472">Membrane</keyword>
<feature type="transmembrane region" description="Helical" evidence="4">
    <location>
        <begin position="12"/>
        <end position="32"/>
    </location>
</feature>
<proteinExistence type="inferred from homology"/>
<keyword evidence="4" id="KW-0812">Transmembrane</keyword>
<keyword evidence="6" id="KW-0808">Transferase</keyword>
<dbReference type="CDD" id="cd06575">
    <property type="entry name" value="PASTA_Pbp2x-like_2"/>
    <property type="match status" value="1"/>
</dbReference>
<dbReference type="GO" id="GO:0071555">
    <property type="term" value="P:cell wall organization"/>
    <property type="evidence" value="ECO:0007669"/>
    <property type="project" value="TreeGrafter"/>
</dbReference>
<dbReference type="GO" id="GO:0005886">
    <property type="term" value="C:plasma membrane"/>
    <property type="evidence" value="ECO:0007669"/>
    <property type="project" value="TreeGrafter"/>
</dbReference>
<dbReference type="InterPro" id="IPR012338">
    <property type="entry name" value="Beta-lactam/transpept-like"/>
</dbReference>
<dbReference type="Gene3D" id="3.30.10.20">
    <property type="match status" value="2"/>
</dbReference>